<keyword evidence="1" id="KW-0732">Signal</keyword>
<dbReference type="EMBL" id="RMBX01000004">
    <property type="protein sequence ID" value="RPD41429.1"/>
    <property type="molecule type" value="Genomic_DNA"/>
</dbReference>
<dbReference type="Gene3D" id="2.60.40.10">
    <property type="entry name" value="Immunoglobulins"/>
    <property type="match status" value="5"/>
</dbReference>
<dbReference type="SUPFAM" id="SSF101898">
    <property type="entry name" value="NHL repeat"/>
    <property type="match status" value="1"/>
</dbReference>
<dbReference type="OrthoDB" id="670826at2"/>
<dbReference type="InterPro" id="IPR013783">
    <property type="entry name" value="Ig-like_fold"/>
</dbReference>
<evidence type="ECO:0000256" key="1">
    <source>
        <dbReference type="ARBA" id="ARBA00022729"/>
    </source>
</evidence>
<sequence>MNSYKDGSRRLNRLWLAVLLLASFACKKNEDRLENAVALTITEFYPNSGKAGTLLTIEGEGFSGKIDQNTVLFGSVPGEVVAVDTAALIVRAPKDGQTGMVTVNNGSQTREVGTYTYQTLSISRIDPANGPRGSHIRIYGAGFSSITEPAKVMINGKAATIANANDTLLVAEVPEEAGSGAVEVNVDGMSTKGQNFLFQAIRQIKPLSGGTGTKVRIRGEGFESAVSGNLVDFNGKRAVVLEAMDTSLLVQAPEGVETGPLSVTINGQHITGPEFAMVPLPQITEVSPLSGPAGVEMIIKGQYFSTERDENHVFINNKEVAVTSASREELKLILPGGTGDGKVKVMVNDQQVEGPNFKDQNLGIITFSPDNGQDGLQVTITGSGFNLSPAANQVTFNGSQAQVLEATATTLKVLAPAGVTTGVVQVTVAGQVAVAPREFRRTGMETIASGITNVHSMTVDATGTIYAISGHSVVKVSPQGAVTVIAGDETQSGRVDGTGTEARFNFSNTSSIVMDNQHNLYVSERANNVIRKISPSGTVTEFVALALPGKMVMTPGNAIVAEAGTNASRISPQGAVTRLVPSRNGLLSVFWVTHAVDENGGIYFSDQYYQYDNQNIGYANPVSGAVTLNFWAGGGPYGSVDGIGAQASFTSIIGMVADGNGNLLVADATYNNTRLIRGVRIADRKVTTWFNFPRGSQDGPLYEAKVDNINSLTVAPNGDLYFYDQFGSPAGAIRKIFLR</sequence>
<comment type="caution">
    <text evidence="3">The sequence shown here is derived from an EMBL/GenBank/DDBJ whole genome shotgun (WGS) entry which is preliminary data.</text>
</comment>
<proteinExistence type="predicted"/>
<feature type="domain" description="IPT/TIG" evidence="2">
    <location>
        <begin position="280"/>
        <end position="365"/>
    </location>
</feature>
<dbReference type="InterPro" id="IPR002909">
    <property type="entry name" value="IPT_dom"/>
</dbReference>
<keyword evidence="4" id="KW-1185">Reference proteome</keyword>
<dbReference type="Pfam" id="PF01833">
    <property type="entry name" value="TIG"/>
    <property type="match status" value="5"/>
</dbReference>
<dbReference type="SMART" id="SM00429">
    <property type="entry name" value="IPT"/>
    <property type="match status" value="3"/>
</dbReference>
<protein>
    <recommendedName>
        <fullName evidence="2">IPT/TIG domain-containing protein</fullName>
    </recommendedName>
</protein>
<organism evidence="3 4">
    <name type="scientific">Chitinophaga barathri</name>
    <dbReference type="NCBI Taxonomy" id="1647451"/>
    <lineage>
        <taxon>Bacteria</taxon>
        <taxon>Pseudomonadati</taxon>
        <taxon>Bacteroidota</taxon>
        <taxon>Chitinophagia</taxon>
        <taxon>Chitinophagales</taxon>
        <taxon>Chitinophagaceae</taxon>
        <taxon>Chitinophaga</taxon>
    </lineage>
</organism>
<feature type="domain" description="IPT/TIG" evidence="2">
    <location>
        <begin position="119"/>
        <end position="199"/>
    </location>
</feature>
<dbReference type="PANTHER" id="PTHR46769:SF2">
    <property type="entry name" value="FIBROCYSTIN-L ISOFORM 2 PRECURSOR-RELATED"/>
    <property type="match status" value="1"/>
</dbReference>
<dbReference type="Proteomes" id="UP000279089">
    <property type="component" value="Unassembled WGS sequence"/>
</dbReference>
<dbReference type="SUPFAM" id="SSF81296">
    <property type="entry name" value="E set domains"/>
    <property type="match status" value="5"/>
</dbReference>
<evidence type="ECO:0000313" key="4">
    <source>
        <dbReference type="Proteomes" id="UP000279089"/>
    </source>
</evidence>
<gene>
    <name evidence="3" type="ORF">EG028_08910</name>
</gene>
<dbReference type="PROSITE" id="PS51257">
    <property type="entry name" value="PROKAR_LIPOPROTEIN"/>
    <property type="match status" value="1"/>
</dbReference>
<evidence type="ECO:0000313" key="3">
    <source>
        <dbReference type="EMBL" id="RPD41429.1"/>
    </source>
</evidence>
<feature type="domain" description="IPT/TIG" evidence="2">
    <location>
        <begin position="38"/>
        <end position="118"/>
    </location>
</feature>
<dbReference type="AlphaFoldDB" id="A0A3N4MP33"/>
<accession>A0A3N4MP33</accession>
<evidence type="ECO:0000259" key="2">
    <source>
        <dbReference type="SMART" id="SM00429"/>
    </source>
</evidence>
<dbReference type="Gene3D" id="2.120.10.30">
    <property type="entry name" value="TolB, C-terminal domain"/>
    <property type="match status" value="2"/>
</dbReference>
<dbReference type="InterPro" id="IPR011042">
    <property type="entry name" value="6-blade_b-propeller_TolB-like"/>
</dbReference>
<dbReference type="CDD" id="cd00603">
    <property type="entry name" value="IPT_PCSR"/>
    <property type="match status" value="4"/>
</dbReference>
<name>A0A3N4MP33_9BACT</name>
<dbReference type="PANTHER" id="PTHR46769">
    <property type="entry name" value="POLYCYSTIC KIDNEY AND HEPATIC DISEASE 1 (AUTOSOMAL RECESSIVE)-LIKE 1"/>
    <property type="match status" value="1"/>
</dbReference>
<dbReference type="InterPro" id="IPR014756">
    <property type="entry name" value="Ig_E-set"/>
</dbReference>
<dbReference type="RefSeq" id="WP_120516271.1">
    <property type="nucleotide sequence ID" value="NZ_QXZY01000005.1"/>
</dbReference>
<dbReference type="InterPro" id="IPR052387">
    <property type="entry name" value="Fibrocystin"/>
</dbReference>
<reference evidence="4" key="1">
    <citation type="submission" date="2018-11" db="EMBL/GenBank/DDBJ databases">
        <title>Chitinophaga lutea sp.nov., isolate from arsenic contaminated soil.</title>
        <authorList>
            <person name="Zong Y."/>
        </authorList>
    </citation>
    <scope>NUCLEOTIDE SEQUENCE [LARGE SCALE GENOMIC DNA]</scope>
    <source>
        <strain evidence="4">YLT18</strain>
    </source>
</reference>